<evidence type="ECO:0000256" key="1">
    <source>
        <dbReference type="ARBA" id="ARBA00005640"/>
    </source>
</evidence>
<evidence type="ECO:0000256" key="3">
    <source>
        <dbReference type="ARBA" id="ARBA00023274"/>
    </source>
</evidence>
<reference evidence="5" key="1">
    <citation type="submission" date="2021-01" db="EMBL/GenBank/DDBJ databases">
        <authorList>
            <person name="Corre E."/>
            <person name="Pelletier E."/>
            <person name="Niang G."/>
            <person name="Scheremetjew M."/>
            <person name="Finn R."/>
            <person name="Kale V."/>
            <person name="Holt S."/>
            <person name="Cochrane G."/>
            <person name="Meng A."/>
            <person name="Brown T."/>
            <person name="Cohen L."/>
        </authorList>
    </citation>
    <scope>NUCLEOTIDE SEQUENCE</scope>
    <source>
        <strain evidence="5">CCMP1756</strain>
    </source>
</reference>
<dbReference type="EMBL" id="HBIW01025165">
    <property type="protein sequence ID" value="CAE0706257.1"/>
    <property type="molecule type" value="Transcribed_RNA"/>
</dbReference>
<dbReference type="GO" id="GO:0022625">
    <property type="term" value="C:cytosolic large ribosomal subunit"/>
    <property type="evidence" value="ECO:0007669"/>
    <property type="project" value="TreeGrafter"/>
</dbReference>
<gene>
    <name evidence="5" type="ORF">PCAL00307_LOCUS21707</name>
    <name evidence="6" type="ORF">PECAL_2P05290</name>
</gene>
<dbReference type="PANTHER" id="PTHR11722:SF0">
    <property type="entry name" value="LARGE RIBOSOMAL SUBUNIT PROTEIN EL13"/>
    <property type="match status" value="1"/>
</dbReference>
<keyword evidence="2" id="KW-0689">Ribosomal protein</keyword>
<dbReference type="Proteomes" id="UP000789595">
    <property type="component" value="Unassembled WGS sequence"/>
</dbReference>
<dbReference type="GO" id="GO:0006412">
    <property type="term" value="P:translation"/>
    <property type="evidence" value="ECO:0007669"/>
    <property type="project" value="InterPro"/>
</dbReference>
<sequence>MVKHNKIIPNQHFHKKWQTSSRGPLHIKSWFNQPGKKKSRRLKRAAKAAANAPRPADKLRPLVRCQTQQHNAKVRLGRGFSLAELKAAKISPKFAATVGIAVDHRRTNKSQEALDINVQRLTDYKAKLVVFPRKGAAPKVDGAVSSLPKPAASKAPAVEFMAVPSDGEGVYDAQRATWTEKRLAGIRKKMKEEAAEKKK</sequence>
<dbReference type="AlphaFoldDB" id="A0A7S4A7F1"/>
<dbReference type="GO" id="GO:0003735">
    <property type="term" value="F:structural constituent of ribosome"/>
    <property type="evidence" value="ECO:0007669"/>
    <property type="project" value="InterPro"/>
</dbReference>
<protein>
    <recommendedName>
        <fullName evidence="8">60S ribosomal protein L13</fullName>
    </recommendedName>
</protein>
<name>A0A7S4A7F1_9STRA</name>
<evidence type="ECO:0000313" key="5">
    <source>
        <dbReference type="EMBL" id="CAE0706257.1"/>
    </source>
</evidence>
<comment type="similarity">
    <text evidence="1">Belongs to the eukaryotic ribosomal protein eL13 family.</text>
</comment>
<evidence type="ECO:0000256" key="4">
    <source>
        <dbReference type="SAM" id="MobiDB-lite"/>
    </source>
</evidence>
<evidence type="ECO:0008006" key="8">
    <source>
        <dbReference type="Google" id="ProtNLM"/>
    </source>
</evidence>
<keyword evidence="7" id="KW-1185">Reference proteome</keyword>
<dbReference type="Pfam" id="PF01294">
    <property type="entry name" value="Ribosomal_L13e"/>
    <property type="match status" value="1"/>
</dbReference>
<dbReference type="PANTHER" id="PTHR11722">
    <property type="entry name" value="60S RIBOSOMAL PROTEIN L13"/>
    <property type="match status" value="1"/>
</dbReference>
<reference evidence="6" key="2">
    <citation type="submission" date="2021-11" db="EMBL/GenBank/DDBJ databases">
        <authorList>
            <consortium name="Genoscope - CEA"/>
            <person name="William W."/>
        </authorList>
    </citation>
    <scope>NUCLEOTIDE SEQUENCE</scope>
</reference>
<keyword evidence="3" id="KW-0687">Ribonucleoprotein</keyword>
<evidence type="ECO:0000313" key="6">
    <source>
        <dbReference type="EMBL" id="CAH0367505.1"/>
    </source>
</evidence>
<proteinExistence type="inferred from homology"/>
<organism evidence="5">
    <name type="scientific">Pelagomonas calceolata</name>
    <dbReference type="NCBI Taxonomy" id="35677"/>
    <lineage>
        <taxon>Eukaryota</taxon>
        <taxon>Sar</taxon>
        <taxon>Stramenopiles</taxon>
        <taxon>Ochrophyta</taxon>
        <taxon>Pelagophyceae</taxon>
        <taxon>Pelagomonadales</taxon>
        <taxon>Pelagomonadaceae</taxon>
        <taxon>Pelagomonas</taxon>
    </lineage>
</organism>
<dbReference type="GO" id="GO:0003723">
    <property type="term" value="F:RNA binding"/>
    <property type="evidence" value="ECO:0007669"/>
    <property type="project" value="TreeGrafter"/>
</dbReference>
<evidence type="ECO:0000256" key="2">
    <source>
        <dbReference type="ARBA" id="ARBA00022980"/>
    </source>
</evidence>
<accession>A0A7S4A7F1</accession>
<feature type="compositionally biased region" description="Basic residues" evidence="4">
    <location>
        <begin position="1"/>
        <end position="17"/>
    </location>
</feature>
<feature type="compositionally biased region" description="Basic residues" evidence="4">
    <location>
        <begin position="35"/>
        <end position="46"/>
    </location>
</feature>
<dbReference type="EMBL" id="CAKKNE010000002">
    <property type="protein sequence ID" value="CAH0367505.1"/>
    <property type="molecule type" value="Genomic_DNA"/>
</dbReference>
<dbReference type="OrthoDB" id="201793at2759"/>
<dbReference type="HAMAP" id="MF_00499">
    <property type="entry name" value="Ribosomal_eL13"/>
    <property type="match status" value="1"/>
</dbReference>
<dbReference type="InterPro" id="IPR001380">
    <property type="entry name" value="Ribosomal_eL13"/>
</dbReference>
<feature type="region of interest" description="Disordered" evidence="4">
    <location>
        <begin position="1"/>
        <end position="55"/>
    </location>
</feature>
<evidence type="ECO:0000313" key="7">
    <source>
        <dbReference type="Proteomes" id="UP000789595"/>
    </source>
</evidence>